<evidence type="ECO:0000256" key="2">
    <source>
        <dbReference type="SAM" id="Phobius"/>
    </source>
</evidence>
<dbReference type="Proteomes" id="UP000193642">
    <property type="component" value="Unassembled WGS sequence"/>
</dbReference>
<organism evidence="3 4">
    <name type="scientific">Rhizoclosmatium globosum</name>
    <dbReference type="NCBI Taxonomy" id="329046"/>
    <lineage>
        <taxon>Eukaryota</taxon>
        <taxon>Fungi</taxon>
        <taxon>Fungi incertae sedis</taxon>
        <taxon>Chytridiomycota</taxon>
        <taxon>Chytridiomycota incertae sedis</taxon>
        <taxon>Chytridiomycetes</taxon>
        <taxon>Chytridiales</taxon>
        <taxon>Chytriomycetaceae</taxon>
        <taxon>Rhizoclosmatium</taxon>
    </lineage>
</organism>
<feature type="transmembrane region" description="Helical" evidence="2">
    <location>
        <begin position="365"/>
        <end position="387"/>
    </location>
</feature>
<evidence type="ECO:0000256" key="1">
    <source>
        <dbReference type="SAM" id="MobiDB-lite"/>
    </source>
</evidence>
<keyword evidence="2" id="KW-1133">Transmembrane helix</keyword>
<dbReference type="EMBL" id="MCGO01000029">
    <property type="protein sequence ID" value="ORY42250.1"/>
    <property type="molecule type" value="Genomic_DNA"/>
</dbReference>
<accession>A0A1Y2C5D0</accession>
<sequence length="610" mass="65675">MVVPTGFSFYQEAQCSSPLLLVYSIGNGTDCTPEIETPTCTQDPKRPGWYYKSACATEGLITFGNKYFPNIAQYQSMQTGLGGCDADVLGGYQFPFGACVRVPSQMIDPIGGYPILSMKATIDPSSPLLNYYWGLYTDATCTTFLVDQSGNLPTPSNPNPNPLGVNNSPGCYDNHKQRVLNFGKKFAGTTVYSGPDCKTPAKLYYSTVYNTTCSDVSTCTQDSTTGEWYTSTCSDSYDLSLKTATTWPDATKYISYKKFNDVQCYSPLSSENILLDTCFPSGGLGNSVKASISVLGIKLTTYTGSQSCTGSSSDLILSIDQTCTLGAGSSALAETKNALAKTAPSVLSTPAPITPVKNESSGPSVGLIAGIAAGVVVVLAAVGFFVWSRKNKVSQEPGIQLVNGDVSRKNGTTFGRSFSLGQESSTVDSPPRAAPTTYSSIPAPMGTVRASESGNPSIFHSTDQSSMSVIHSMGTSREEKQGSSNLFSGLNDAVSDNSRSAKHREAYRQDGYAMFGELELPDTPSNWSVQNVIQWVEKNEGTPEILRFIYEQEIDGRALLLMKVEEFSFPTIGRRIRFKEALESLRSINENRLRTFAPLPSFSEATGLPQ</sequence>
<dbReference type="InterPro" id="IPR013761">
    <property type="entry name" value="SAM/pointed_sf"/>
</dbReference>
<comment type="caution">
    <text evidence="3">The sequence shown here is derived from an EMBL/GenBank/DDBJ whole genome shotgun (WGS) entry which is preliminary data.</text>
</comment>
<name>A0A1Y2C5D0_9FUNG</name>
<evidence type="ECO:0000313" key="3">
    <source>
        <dbReference type="EMBL" id="ORY42250.1"/>
    </source>
</evidence>
<keyword evidence="2" id="KW-0472">Membrane</keyword>
<dbReference type="Gene3D" id="1.10.150.50">
    <property type="entry name" value="Transcription Factor, Ets-1"/>
    <property type="match status" value="1"/>
</dbReference>
<dbReference type="OrthoDB" id="2158305at2759"/>
<protein>
    <submittedName>
        <fullName evidence="3">Uncharacterized protein</fullName>
    </submittedName>
</protein>
<keyword evidence="2" id="KW-0812">Transmembrane</keyword>
<proteinExistence type="predicted"/>
<dbReference type="SUPFAM" id="SSF47769">
    <property type="entry name" value="SAM/Pointed domain"/>
    <property type="match status" value="1"/>
</dbReference>
<feature type="compositionally biased region" description="Polar residues" evidence="1">
    <location>
        <begin position="413"/>
        <end position="428"/>
    </location>
</feature>
<evidence type="ECO:0000313" key="4">
    <source>
        <dbReference type="Proteomes" id="UP000193642"/>
    </source>
</evidence>
<keyword evidence="4" id="KW-1185">Reference proteome</keyword>
<feature type="region of interest" description="Disordered" evidence="1">
    <location>
        <begin position="413"/>
        <end position="444"/>
    </location>
</feature>
<gene>
    <name evidence="3" type="ORF">BCR33DRAFT_718441</name>
</gene>
<dbReference type="AlphaFoldDB" id="A0A1Y2C5D0"/>
<reference evidence="3 4" key="1">
    <citation type="submission" date="2016-07" db="EMBL/GenBank/DDBJ databases">
        <title>Pervasive Adenine N6-methylation of Active Genes in Fungi.</title>
        <authorList>
            <consortium name="DOE Joint Genome Institute"/>
            <person name="Mondo S.J."/>
            <person name="Dannebaum R.O."/>
            <person name="Kuo R.C."/>
            <person name="Labutti K."/>
            <person name="Haridas S."/>
            <person name="Kuo A."/>
            <person name="Salamov A."/>
            <person name="Ahrendt S.R."/>
            <person name="Lipzen A."/>
            <person name="Sullivan W."/>
            <person name="Andreopoulos W.B."/>
            <person name="Clum A."/>
            <person name="Lindquist E."/>
            <person name="Daum C."/>
            <person name="Ramamoorthy G.K."/>
            <person name="Gryganskyi A."/>
            <person name="Culley D."/>
            <person name="Magnuson J.K."/>
            <person name="James T.Y."/>
            <person name="O'Malley M.A."/>
            <person name="Stajich J.E."/>
            <person name="Spatafora J.W."/>
            <person name="Visel A."/>
            <person name="Grigoriev I.V."/>
        </authorList>
    </citation>
    <scope>NUCLEOTIDE SEQUENCE [LARGE SCALE GENOMIC DNA]</scope>
    <source>
        <strain evidence="3 4">JEL800</strain>
    </source>
</reference>